<sequence>MKLVCYVCGKEGHKSYPCNQKKGRPNQKPTPHANLVEQDDEVIVAVVEHYKKSNFSRRRKRVGIKDVGNKRFSRRIKKGKGSEKRETFVTVRSSPPSVPSSLSSLAAVRRRSRNFSFNLPPSVARCQPSLCCLSSSSLSIRTFSGSRLSLKQLSLNEYVYYSVDKTVPQQSCTVKPVGEGFSDAVHGIGKADEVFPTPWIASKKTESGEAFPMRDQHNVGKAYPDLLPLTFVPTSRTASEDPFPTYFHFPQYFSTSGKSRFLVVEVNFIENKTDCILDTEASRHFCTN</sequence>
<evidence type="ECO:0000313" key="6">
    <source>
        <dbReference type="Proteomes" id="UP000321947"/>
    </source>
</evidence>
<comment type="caution">
    <text evidence="4">The sequence shown here is derived from an EMBL/GenBank/DDBJ whole genome shotgun (WGS) entry which is preliminary data.</text>
</comment>
<protein>
    <submittedName>
        <fullName evidence="4">Ty1-copia retrotransposon protein</fullName>
    </submittedName>
</protein>
<organism evidence="4 6">
    <name type="scientific">Cucumis melo var. makuwa</name>
    <name type="common">Oriental melon</name>
    <dbReference type="NCBI Taxonomy" id="1194695"/>
    <lineage>
        <taxon>Eukaryota</taxon>
        <taxon>Viridiplantae</taxon>
        <taxon>Streptophyta</taxon>
        <taxon>Embryophyta</taxon>
        <taxon>Tracheophyta</taxon>
        <taxon>Spermatophyta</taxon>
        <taxon>Magnoliopsida</taxon>
        <taxon>eudicotyledons</taxon>
        <taxon>Gunneridae</taxon>
        <taxon>Pentapetalae</taxon>
        <taxon>rosids</taxon>
        <taxon>fabids</taxon>
        <taxon>Cucurbitales</taxon>
        <taxon>Cucurbitaceae</taxon>
        <taxon>Benincaseae</taxon>
        <taxon>Cucumis</taxon>
    </lineage>
</organism>
<dbReference type="AlphaFoldDB" id="A0A5D3BDD1"/>
<feature type="domain" description="CCHC-type" evidence="2">
    <location>
        <begin position="5"/>
        <end position="20"/>
    </location>
</feature>
<keyword evidence="1" id="KW-0863">Zinc-finger</keyword>
<dbReference type="InterPro" id="IPR001878">
    <property type="entry name" value="Znf_CCHC"/>
</dbReference>
<evidence type="ECO:0000259" key="2">
    <source>
        <dbReference type="PROSITE" id="PS50158"/>
    </source>
</evidence>
<dbReference type="EMBL" id="SSTD01019280">
    <property type="protein sequence ID" value="TYJ96661.1"/>
    <property type="molecule type" value="Genomic_DNA"/>
</dbReference>
<dbReference type="GO" id="GO:0003676">
    <property type="term" value="F:nucleic acid binding"/>
    <property type="evidence" value="ECO:0007669"/>
    <property type="project" value="InterPro"/>
</dbReference>
<gene>
    <name evidence="4" type="ORF">E5676_scaffold549G00070</name>
    <name evidence="3" type="ORF">E6C27_scaffold515G00130</name>
</gene>
<keyword evidence="1" id="KW-0862">Zinc</keyword>
<name>A0A5D3BDD1_CUCMM</name>
<dbReference type="GO" id="GO:0008270">
    <property type="term" value="F:zinc ion binding"/>
    <property type="evidence" value="ECO:0007669"/>
    <property type="project" value="UniProtKB-KW"/>
</dbReference>
<evidence type="ECO:0000313" key="4">
    <source>
        <dbReference type="EMBL" id="TYJ96661.1"/>
    </source>
</evidence>
<keyword evidence="1" id="KW-0479">Metal-binding</keyword>
<evidence type="ECO:0000313" key="3">
    <source>
        <dbReference type="EMBL" id="KAA0034852.1"/>
    </source>
</evidence>
<dbReference type="Proteomes" id="UP000321947">
    <property type="component" value="Unassembled WGS sequence"/>
</dbReference>
<reference evidence="5 6" key="1">
    <citation type="submission" date="2019-08" db="EMBL/GenBank/DDBJ databases">
        <title>Draft genome sequences of two oriental melons (Cucumis melo L. var makuwa).</title>
        <authorList>
            <person name="Kwon S.-Y."/>
        </authorList>
    </citation>
    <scope>NUCLEOTIDE SEQUENCE [LARGE SCALE GENOMIC DNA]</scope>
    <source>
        <strain evidence="6">cv. Chang Bougi</strain>
        <strain evidence="5">cv. SW 3</strain>
        <tissue evidence="4">Leaf</tissue>
    </source>
</reference>
<evidence type="ECO:0000256" key="1">
    <source>
        <dbReference type="PROSITE-ProRule" id="PRU00047"/>
    </source>
</evidence>
<dbReference type="PROSITE" id="PS50158">
    <property type="entry name" value="ZF_CCHC"/>
    <property type="match status" value="1"/>
</dbReference>
<accession>A0A5D3BDD1</accession>
<dbReference type="EMBL" id="SSTE01020357">
    <property type="protein sequence ID" value="KAA0034852.1"/>
    <property type="molecule type" value="Genomic_DNA"/>
</dbReference>
<evidence type="ECO:0000313" key="5">
    <source>
        <dbReference type="Proteomes" id="UP000321393"/>
    </source>
</evidence>
<proteinExistence type="predicted"/>
<dbReference type="Proteomes" id="UP000321393">
    <property type="component" value="Unassembled WGS sequence"/>
</dbReference>